<gene>
    <name evidence="5" type="ORF">PMEA_00001158</name>
</gene>
<evidence type="ECO:0000259" key="4">
    <source>
        <dbReference type="Pfam" id="PF24633"/>
    </source>
</evidence>
<dbReference type="Gene3D" id="2.10.50.10">
    <property type="entry name" value="Tumor Necrosis Factor Receptor, subunit A, domain 2"/>
    <property type="match status" value="1"/>
</dbReference>
<dbReference type="SUPFAM" id="SSF57184">
    <property type="entry name" value="Growth factor receptor domain"/>
    <property type="match status" value="1"/>
</dbReference>
<name>A0AAU9VKU8_9CNID</name>
<reference evidence="5 6" key="1">
    <citation type="submission" date="2022-05" db="EMBL/GenBank/DDBJ databases">
        <authorList>
            <consortium name="Genoscope - CEA"/>
            <person name="William W."/>
        </authorList>
    </citation>
    <scope>NUCLEOTIDE SEQUENCE [LARGE SCALE GENOMIC DNA]</scope>
</reference>
<accession>A0AAU9VKU8</accession>
<keyword evidence="1" id="KW-0433">Leucine-rich repeat</keyword>
<dbReference type="SMART" id="SM01411">
    <property type="entry name" value="Ephrin_rec_like"/>
    <property type="match status" value="3"/>
</dbReference>
<comment type="caution">
    <text evidence="5">The sequence shown here is derived from an EMBL/GenBank/DDBJ whole genome shotgun (WGS) entry which is preliminary data.</text>
</comment>
<evidence type="ECO:0000256" key="1">
    <source>
        <dbReference type="ARBA" id="ARBA00022614"/>
    </source>
</evidence>
<dbReference type="AlphaFoldDB" id="A0AAU9VKU8"/>
<dbReference type="SMART" id="SM00365">
    <property type="entry name" value="LRR_SD22"/>
    <property type="match status" value="7"/>
</dbReference>
<keyword evidence="2" id="KW-0677">Repeat</keyword>
<dbReference type="SMART" id="SM00364">
    <property type="entry name" value="LRR_BAC"/>
    <property type="match status" value="5"/>
</dbReference>
<dbReference type="EMBL" id="CALNXJ010000001">
    <property type="protein sequence ID" value="CAH3031156.1"/>
    <property type="molecule type" value="Genomic_DNA"/>
</dbReference>
<keyword evidence="3" id="KW-1133">Transmembrane helix</keyword>
<evidence type="ECO:0000313" key="5">
    <source>
        <dbReference type="EMBL" id="CAH3031156.1"/>
    </source>
</evidence>
<protein>
    <recommendedName>
        <fullName evidence="4">DUF7630 domain-containing protein</fullName>
    </recommendedName>
</protein>
<keyword evidence="3" id="KW-0812">Transmembrane</keyword>
<feature type="transmembrane region" description="Helical" evidence="3">
    <location>
        <begin position="650"/>
        <end position="671"/>
    </location>
</feature>
<feature type="domain" description="DUF7630" evidence="4">
    <location>
        <begin position="601"/>
        <end position="642"/>
    </location>
</feature>
<dbReference type="CDD" id="cd00055">
    <property type="entry name" value="EGF_Lam"/>
    <property type="match status" value="1"/>
</dbReference>
<keyword evidence="3" id="KW-0472">Membrane</keyword>
<dbReference type="InterPro" id="IPR001611">
    <property type="entry name" value="Leu-rich_rpt"/>
</dbReference>
<dbReference type="Pfam" id="PF13855">
    <property type="entry name" value="LRR_8"/>
    <property type="match status" value="3"/>
</dbReference>
<dbReference type="SMART" id="SM00369">
    <property type="entry name" value="LRR_TYP"/>
    <property type="match status" value="11"/>
</dbReference>
<dbReference type="Gene3D" id="3.80.10.10">
    <property type="entry name" value="Ribonuclease Inhibitor"/>
    <property type="match status" value="2"/>
</dbReference>
<dbReference type="Pfam" id="PF24633">
    <property type="entry name" value="DUF7630"/>
    <property type="match status" value="1"/>
</dbReference>
<dbReference type="InterPro" id="IPR002049">
    <property type="entry name" value="LE_dom"/>
</dbReference>
<dbReference type="InterPro" id="IPR032675">
    <property type="entry name" value="LRR_dom_sf"/>
</dbReference>
<feature type="transmembrane region" description="Helical" evidence="3">
    <location>
        <begin position="691"/>
        <end position="713"/>
    </location>
</feature>
<dbReference type="InterPro" id="IPR009030">
    <property type="entry name" value="Growth_fac_rcpt_cys_sf"/>
</dbReference>
<evidence type="ECO:0000313" key="6">
    <source>
        <dbReference type="Proteomes" id="UP001159428"/>
    </source>
</evidence>
<dbReference type="GO" id="GO:0005615">
    <property type="term" value="C:extracellular space"/>
    <property type="evidence" value="ECO:0007669"/>
    <property type="project" value="TreeGrafter"/>
</dbReference>
<evidence type="ECO:0000256" key="2">
    <source>
        <dbReference type="ARBA" id="ARBA00022737"/>
    </source>
</evidence>
<keyword evidence="6" id="KW-1185">Reference proteome</keyword>
<dbReference type="PROSITE" id="PS51450">
    <property type="entry name" value="LRR"/>
    <property type="match status" value="6"/>
</dbReference>
<dbReference type="SUPFAM" id="SSF52058">
    <property type="entry name" value="L domain-like"/>
    <property type="match status" value="2"/>
</dbReference>
<dbReference type="Proteomes" id="UP001159428">
    <property type="component" value="Unassembled WGS sequence"/>
</dbReference>
<dbReference type="CDD" id="cd00185">
    <property type="entry name" value="TNFRSF"/>
    <property type="match status" value="1"/>
</dbReference>
<dbReference type="InterPro" id="IPR003591">
    <property type="entry name" value="Leu-rich_rpt_typical-subtyp"/>
</dbReference>
<organism evidence="5 6">
    <name type="scientific">Pocillopora meandrina</name>
    <dbReference type="NCBI Taxonomy" id="46732"/>
    <lineage>
        <taxon>Eukaryota</taxon>
        <taxon>Metazoa</taxon>
        <taxon>Cnidaria</taxon>
        <taxon>Anthozoa</taxon>
        <taxon>Hexacorallia</taxon>
        <taxon>Scleractinia</taxon>
        <taxon>Astrocoeniina</taxon>
        <taxon>Pocilloporidae</taxon>
        <taxon>Pocillopora</taxon>
    </lineage>
</organism>
<dbReference type="InterPro" id="IPR050333">
    <property type="entry name" value="SLRP"/>
</dbReference>
<sequence>MDSLKILDLRDNHLYELNNDMFSDLEELRELYLQQNKIEELPEGVFDSLSNLQILNMGLNRIKKLPRRIFANLMTLQQLDLSYNKIKELPVEIFHGTVLLSHLELSGNSIQTLQENIFEEVANLQTFQVSSCLYSSLHLYTFIWSNIFLINILGKKQKPKKKKYLFIINITFLPARRLQSNKIAHISRDSFKNLKRLRNLHLSNNNISFIPDGLLRNCPKLKTLELGDNYLTAIPDPISSNLSSILILDMSRNKIDQIPERLLGNLNRLKLLSLPQNNISSISSQTFSNLTDLQYLLLNDNRLTHIPNRAFKSLQKLKVLMLSENKIELIGSKAFVLSNSKTNFFNLFFRYLIRTAMKAVHLESFEGIEGLSTKMQVLKTILNAQLAEKKNKTKTLRHEDYFNIFKALTYIEFEDIDEDMKGVLRRVLEQSGFAQWSQDSSKFLPCPAGTFVKSADKGSTSCSECPPGGFFSDTLAYVSDQCKRCPNGTFVSLDKKPGRRALDCVACPQGTDTNSFAGFRACKCLQGFYRTHLFKGCKACQKEGFLCLDDYVTLKPGFWWRWYNDVYKGMYQNFTLNLRSSKPSIENNEVEYSFDLPLAYECPRKESCLGGLDSTCKQGYEGPLCEVCSPGYHKRLQTCKKCPSKSWMGAQLAITIALLLILVVVIVWTSVKKNRQSNNQRPLVDIILARLKIIIGFYQVTFGLLDAFSFISWPDSLSVIARYSEILQFNVLQMAPMHCLLPQLKIDAFGSLFAILAINIGAIV</sequence>
<proteinExistence type="predicted"/>
<dbReference type="PANTHER" id="PTHR45712">
    <property type="entry name" value="AGAP008170-PA"/>
    <property type="match status" value="1"/>
</dbReference>
<dbReference type="FunFam" id="3.80.10.10:FF:001164">
    <property type="entry name" value="GH01279p"/>
    <property type="match status" value="1"/>
</dbReference>
<dbReference type="PANTHER" id="PTHR45712:SF22">
    <property type="entry name" value="INSULIN-LIKE GROWTH FACTOR-BINDING PROTEIN COMPLEX ACID LABILE SUBUNIT"/>
    <property type="match status" value="1"/>
</dbReference>
<evidence type="ECO:0000256" key="3">
    <source>
        <dbReference type="SAM" id="Phobius"/>
    </source>
</evidence>
<dbReference type="InterPro" id="IPR056047">
    <property type="entry name" value="CRMPA-like_DUF7630"/>
</dbReference>